<dbReference type="AlphaFoldDB" id="A0AAW0AAR6"/>
<evidence type="ECO:0000313" key="2">
    <source>
        <dbReference type="Proteomes" id="UP001362999"/>
    </source>
</evidence>
<evidence type="ECO:0000313" key="1">
    <source>
        <dbReference type="EMBL" id="KAK7005927.1"/>
    </source>
</evidence>
<proteinExistence type="predicted"/>
<comment type="caution">
    <text evidence="1">The sequence shown here is derived from an EMBL/GenBank/DDBJ whole genome shotgun (WGS) entry which is preliminary data.</text>
</comment>
<dbReference type="Proteomes" id="UP001362999">
    <property type="component" value="Unassembled WGS sequence"/>
</dbReference>
<sequence>MARTEIQHRSHCSLQASYAQLPRENSFPEHCPLMRVEDLEVFYDELLTRKDDELLDADPQSNSRLVKNNYIVKGEDSEEGKENYGNVTLNRVGDLLMQRYSQVEFSNEQDLIELLSKGSLDQAVREAARQQVLRCKEDFDRRLSQIRTPILGETPEEANRPAYQSYELSNKQHTIRFFPGGGRPGTLFFDFVCTNTGVRTTTGYDVYQLFSAEKRQLLDPFYGTSRHHSDSESLVDDTHSFVDAHPRYVLSEGVRILVDIPGHTNTGRNIFTSPVIPLSHRDPNGFQW</sequence>
<keyword evidence="2" id="KW-1185">Reference proteome</keyword>
<name>A0AAW0AAR6_9AGAR</name>
<organism evidence="1 2">
    <name type="scientific">Favolaschia claudopus</name>
    <dbReference type="NCBI Taxonomy" id="2862362"/>
    <lineage>
        <taxon>Eukaryota</taxon>
        <taxon>Fungi</taxon>
        <taxon>Dikarya</taxon>
        <taxon>Basidiomycota</taxon>
        <taxon>Agaricomycotina</taxon>
        <taxon>Agaricomycetes</taxon>
        <taxon>Agaricomycetidae</taxon>
        <taxon>Agaricales</taxon>
        <taxon>Marasmiineae</taxon>
        <taxon>Mycenaceae</taxon>
        <taxon>Favolaschia</taxon>
    </lineage>
</organism>
<reference evidence="1 2" key="1">
    <citation type="journal article" date="2024" name="J Genomics">
        <title>Draft genome sequencing and assembly of Favolaschia claudopus CIRM-BRFM 2984 isolated from oak limbs.</title>
        <authorList>
            <person name="Navarro D."/>
            <person name="Drula E."/>
            <person name="Chaduli D."/>
            <person name="Cazenave R."/>
            <person name="Ahrendt S."/>
            <person name="Wang J."/>
            <person name="Lipzen A."/>
            <person name="Daum C."/>
            <person name="Barry K."/>
            <person name="Grigoriev I.V."/>
            <person name="Favel A."/>
            <person name="Rosso M.N."/>
            <person name="Martin F."/>
        </authorList>
    </citation>
    <scope>NUCLEOTIDE SEQUENCE [LARGE SCALE GENOMIC DNA]</scope>
    <source>
        <strain evidence="1 2">CIRM-BRFM 2984</strain>
    </source>
</reference>
<dbReference type="EMBL" id="JAWWNJ010000077">
    <property type="protein sequence ID" value="KAK7005927.1"/>
    <property type="molecule type" value="Genomic_DNA"/>
</dbReference>
<protein>
    <submittedName>
        <fullName evidence="1">Uncharacterized protein</fullName>
    </submittedName>
</protein>
<accession>A0AAW0AAR6</accession>
<gene>
    <name evidence="1" type="ORF">R3P38DRAFT_3283064</name>
</gene>